<evidence type="ECO:0000313" key="1">
    <source>
        <dbReference type="EMBL" id="GBN74815.1"/>
    </source>
</evidence>
<dbReference type="EMBL" id="BGPR01016995">
    <property type="protein sequence ID" value="GBN74815.1"/>
    <property type="molecule type" value="Genomic_DNA"/>
</dbReference>
<protein>
    <submittedName>
        <fullName evidence="1">RNA polymerase II-associated factor 1</fullName>
    </submittedName>
</protein>
<proteinExistence type="predicted"/>
<keyword evidence="2" id="KW-1185">Reference proteome</keyword>
<name>A0A4Y2RIT1_ARAVE</name>
<sequence length="8" mass="1025">MDIADWFQ</sequence>
<accession>A0A4Y2RIT1</accession>
<dbReference type="Proteomes" id="UP000499080">
    <property type="component" value="Unassembled WGS sequence"/>
</dbReference>
<comment type="caution">
    <text evidence="1">The sequence shown here is derived from an EMBL/GenBank/DDBJ whole genome shotgun (WGS) entry which is preliminary data.</text>
</comment>
<organism evidence="1 2">
    <name type="scientific">Araneus ventricosus</name>
    <name type="common">Orbweaver spider</name>
    <name type="synonym">Epeira ventricosa</name>
    <dbReference type="NCBI Taxonomy" id="182803"/>
    <lineage>
        <taxon>Eukaryota</taxon>
        <taxon>Metazoa</taxon>
        <taxon>Ecdysozoa</taxon>
        <taxon>Arthropoda</taxon>
        <taxon>Chelicerata</taxon>
        <taxon>Arachnida</taxon>
        <taxon>Araneae</taxon>
        <taxon>Araneomorphae</taxon>
        <taxon>Entelegynae</taxon>
        <taxon>Araneoidea</taxon>
        <taxon>Araneidae</taxon>
        <taxon>Araneus</taxon>
    </lineage>
</organism>
<feature type="non-terminal residue" evidence="1">
    <location>
        <position position="8"/>
    </location>
</feature>
<evidence type="ECO:0000313" key="2">
    <source>
        <dbReference type="Proteomes" id="UP000499080"/>
    </source>
</evidence>
<reference evidence="1 2" key="1">
    <citation type="journal article" date="2019" name="Sci. Rep.">
        <title>Orb-weaving spider Araneus ventricosus genome elucidates the spidroin gene catalogue.</title>
        <authorList>
            <person name="Kono N."/>
            <person name="Nakamura H."/>
            <person name="Ohtoshi R."/>
            <person name="Moran D.A.P."/>
            <person name="Shinohara A."/>
            <person name="Yoshida Y."/>
            <person name="Fujiwara M."/>
            <person name="Mori M."/>
            <person name="Tomita M."/>
            <person name="Arakawa K."/>
        </authorList>
    </citation>
    <scope>NUCLEOTIDE SEQUENCE [LARGE SCALE GENOMIC DNA]</scope>
</reference>
<gene>
    <name evidence="1" type="primary">paf1</name>
    <name evidence="1" type="ORF">AVEN_109967_1</name>
</gene>